<protein>
    <submittedName>
        <fullName evidence="1">Uncharacterized protein</fullName>
    </submittedName>
</protein>
<dbReference type="AlphaFoldDB" id="A0A1S6U5Z3"/>
<evidence type="ECO:0000313" key="1">
    <source>
        <dbReference type="EMBL" id="AQW87166.1"/>
    </source>
</evidence>
<accession>A0A1S6U5Z3</accession>
<evidence type="ECO:0000313" key="2">
    <source>
        <dbReference type="Proteomes" id="UP000190868"/>
    </source>
</evidence>
<name>A0A1S6U5Z3_9BACT</name>
<dbReference type="Proteomes" id="UP000190868">
    <property type="component" value="Chromosome"/>
</dbReference>
<organism evidence="1 2">
    <name type="scientific">Campylobacter pinnipediorum subsp. caledonicus</name>
    <dbReference type="NCBI Taxonomy" id="1874362"/>
    <lineage>
        <taxon>Bacteria</taxon>
        <taxon>Pseudomonadati</taxon>
        <taxon>Campylobacterota</taxon>
        <taxon>Epsilonproteobacteria</taxon>
        <taxon>Campylobacterales</taxon>
        <taxon>Campylobacteraceae</taxon>
        <taxon>Campylobacter</taxon>
    </lineage>
</organism>
<dbReference type="EMBL" id="CP017258">
    <property type="protein sequence ID" value="AQW87166.1"/>
    <property type="molecule type" value="Genomic_DNA"/>
</dbReference>
<gene>
    <name evidence="1" type="ORF">CPIN18021_0319</name>
</gene>
<dbReference type="RefSeq" id="WP_078424263.1">
    <property type="nucleotide sequence ID" value="NZ_CP017258.1"/>
</dbReference>
<reference evidence="2" key="1">
    <citation type="submission" date="2016-09" db="EMBL/GenBank/DDBJ databases">
        <title>Comparative genomics of the Campylobacter concisus group.</title>
        <authorList>
            <person name="Miller W.G."/>
            <person name="Yee E."/>
            <person name="Chapman M.H."/>
            <person name="Huynh S."/>
            <person name="Bono J.L."/>
            <person name="On S.L.W."/>
            <person name="StLeger J."/>
            <person name="Foster G."/>
            <person name="Parker C.T."/>
        </authorList>
    </citation>
    <scope>NUCLEOTIDE SEQUENCE [LARGE SCALE GENOMIC DNA]</scope>
    <source>
        <strain evidence="2">RM18021</strain>
    </source>
</reference>
<sequence>MAKKEIKEELQEVKQIPEYEYIRGDELSKKKADIMLEYISKGVYWRDVIGSAQLIAKIPLTGGMDDDSLKAINALKDDEFITDFVQDVTPLVK</sequence>
<keyword evidence="2" id="KW-1185">Reference proteome</keyword>
<proteinExistence type="predicted"/>